<dbReference type="PANTHER" id="PTHR42643:SF24">
    <property type="entry name" value="IONOTROPIC RECEPTOR 60A"/>
    <property type="match status" value="1"/>
</dbReference>
<keyword evidence="3" id="KW-1003">Cell membrane</keyword>
<comment type="subcellular location">
    <subcellularLocation>
        <location evidence="1">Cell membrane</location>
        <topology evidence="1">Multi-pass membrane protein</topology>
    </subcellularLocation>
</comment>
<evidence type="ECO:0000259" key="13">
    <source>
        <dbReference type="Pfam" id="PF00060"/>
    </source>
</evidence>
<dbReference type="KEGG" id="tpal:117654475"/>
<keyword evidence="5 11" id="KW-1133">Transmembrane helix</keyword>
<keyword evidence="6 11" id="KW-0472">Membrane</keyword>
<evidence type="ECO:0000256" key="4">
    <source>
        <dbReference type="ARBA" id="ARBA00022692"/>
    </source>
</evidence>
<dbReference type="AlphaFoldDB" id="A0A6P9AHW4"/>
<feature type="transmembrane region" description="Helical" evidence="11">
    <location>
        <begin position="253"/>
        <end position="271"/>
    </location>
</feature>
<feature type="domain" description="Ionotropic glutamate receptor C-terminal" evidence="13">
    <location>
        <begin position="178"/>
        <end position="394"/>
    </location>
</feature>
<comment type="similarity">
    <text evidence="2">Belongs to the glutamate-gated ion channel (TC 1.A.10.1) family.</text>
</comment>
<evidence type="ECO:0000256" key="8">
    <source>
        <dbReference type="ARBA" id="ARBA00023180"/>
    </source>
</evidence>
<feature type="site" description="Crucial to convey clamshell closure to channel opening" evidence="9">
    <location>
        <position position="286"/>
    </location>
</feature>
<evidence type="ECO:0000313" key="15">
    <source>
        <dbReference type="RefSeq" id="XP_034257025.1"/>
    </source>
</evidence>
<dbReference type="FunFam" id="1.10.287.70:FF:000143">
    <property type="entry name" value="Probable glutamate receptor"/>
    <property type="match status" value="1"/>
</dbReference>
<evidence type="ECO:0000256" key="6">
    <source>
        <dbReference type="ARBA" id="ARBA00023136"/>
    </source>
</evidence>
<reference evidence="15" key="1">
    <citation type="submission" date="2025-08" db="UniProtKB">
        <authorList>
            <consortium name="RefSeq"/>
        </authorList>
    </citation>
    <scope>IDENTIFICATION</scope>
    <source>
        <tissue evidence="15">Total insect</tissue>
    </source>
</reference>
<dbReference type="OrthoDB" id="5984008at2759"/>
<dbReference type="InterPro" id="IPR001320">
    <property type="entry name" value="Iontro_rcpt_C"/>
</dbReference>
<feature type="chain" id="PRO_5028012706" evidence="12">
    <location>
        <begin position="17"/>
        <end position="504"/>
    </location>
</feature>
<dbReference type="InterPro" id="IPR001508">
    <property type="entry name" value="Iono_Glu_rcpt_met"/>
</dbReference>
<evidence type="ECO:0000256" key="5">
    <source>
        <dbReference type="ARBA" id="ARBA00022989"/>
    </source>
</evidence>
<feature type="disulfide bond" evidence="10">
    <location>
        <begin position="378"/>
        <end position="433"/>
    </location>
</feature>
<feature type="transmembrane region" description="Helical" evidence="11">
    <location>
        <begin position="455"/>
        <end position="473"/>
    </location>
</feature>
<keyword evidence="7 15" id="KW-0675">Receptor</keyword>
<dbReference type="Pfam" id="PF00060">
    <property type="entry name" value="Lig_chan"/>
    <property type="match status" value="1"/>
</dbReference>
<dbReference type="InterPro" id="IPR052192">
    <property type="entry name" value="Insect_Ionotropic_Sensory_Rcpt"/>
</dbReference>
<evidence type="ECO:0000256" key="9">
    <source>
        <dbReference type="PIRSR" id="PIRSR601508-2"/>
    </source>
</evidence>
<dbReference type="Proteomes" id="UP000515158">
    <property type="component" value="Unplaced"/>
</dbReference>
<dbReference type="GO" id="GO:0015276">
    <property type="term" value="F:ligand-gated monoatomic ion channel activity"/>
    <property type="evidence" value="ECO:0007669"/>
    <property type="project" value="InterPro"/>
</dbReference>
<dbReference type="PANTHER" id="PTHR42643">
    <property type="entry name" value="IONOTROPIC RECEPTOR 20A-RELATED"/>
    <property type="match status" value="1"/>
</dbReference>
<name>A0A6P9AHW4_THRPL</name>
<accession>A0A6P9AHW4</accession>
<dbReference type="GO" id="GO:0050906">
    <property type="term" value="P:detection of stimulus involved in sensory perception"/>
    <property type="evidence" value="ECO:0007669"/>
    <property type="project" value="UniProtKB-ARBA"/>
</dbReference>
<dbReference type="GO" id="GO:0005886">
    <property type="term" value="C:plasma membrane"/>
    <property type="evidence" value="ECO:0007669"/>
    <property type="project" value="UniProtKB-SubCell"/>
</dbReference>
<keyword evidence="4 11" id="KW-0812">Transmembrane</keyword>
<dbReference type="GO" id="GO:0038023">
    <property type="term" value="F:signaling receptor activity"/>
    <property type="evidence" value="ECO:0007669"/>
    <property type="project" value="InterPro"/>
</dbReference>
<evidence type="ECO:0000256" key="7">
    <source>
        <dbReference type="ARBA" id="ARBA00023170"/>
    </source>
</evidence>
<evidence type="ECO:0000256" key="10">
    <source>
        <dbReference type="PIRSR" id="PIRSR601508-3"/>
    </source>
</evidence>
<dbReference type="FunCoup" id="A0A6P9AHW4">
    <property type="interactions" value="5"/>
</dbReference>
<feature type="transmembrane region" description="Helical" evidence="11">
    <location>
        <begin position="180"/>
        <end position="201"/>
    </location>
</feature>
<keyword evidence="8" id="KW-0325">Glycoprotein</keyword>
<dbReference type="InParanoid" id="A0A6P9AHW4"/>
<evidence type="ECO:0000256" key="3">
    <source>
        <dbReference type="ARBA" id="ARBA00022475"/>
    </source>
</evidence>
<evidence type="ECO:0000313" key="14">
    <source>
        <dbReference type="Proteomes" id="UP000515158"/>
    </source>
</evidence>
<protein>
    <submittedName>
        <fullName evidence="15">Glutamate receptor ionotropic, kainate 2</fullName>
    </submittedName>
</protein>
<keyword evidence="12" id="KW-0732">Signal</keyword>
<dbReference type="CTD" id="40198"/>
<keyword evidence="14" id="KW-1185">Reference proteome</keyword>
<evidence type="ECO:0000256" key="12">
    <source>
        <dbReference type="SAM" id="SignalP"/>
    </source>
</evidence>
<dbReference type="SUPFAM" id="SSF53850">
    <property type="entry name" value="Periplasmic binding protein-like II"/>
    <property type="match status" value="1"/>
</dbReference>
<proteinExistence type="inferred from homology"/>
<dbReference type="RefSeq" id="XP_034257025.1">
    <property type="nucleotide sequence ID" value="XM_034401134.1"/>
</dbReference>
<evidence type="ECO:0000256" key="11">
    <source>
        <dbReference type="SAM" id="Phobius"/>
    </source>
</evidence>
<evidence type="ECO:0000256" key="2">
    <source>
        <dbReference type="ARBA" id="ARBA00008685"/>
    </source>
</evidence>
<dbReference type="Gene3D" id="1.10.287.70">
    <property type="match status" value="1"/>
</dbReference>
<dbReference type="Gene3D" id="3.40.190.10">
    <property type="entry name" value="Periplasmic binding protein-like II"/>
    <property type="match status" value="1"/>
</dbReference>
<dbReference type="GeneID" id="117654475"/>
<sequence>MRAAGLVNFLLTGVCLTPDYEVLKKNNTLKREVELLSDDTHIPQDVCLIPDKNLLAGKKLTIATWQDWPSSGTRKDENGNQVGDGFAFEFVDILREKFGFSYEIMLPDENILGDATRGILGLLHSKKVDMAAALLPVTPTTMRLAKPSISLGETEFVILMKRPTASATGSGLLAPFTTEVWLLILVSLVLVGPVICVIIKIRNYLVRRKRPLLVPDDDPEPEDYSLPACVWFVYGALMKQGSTLSPRTDSTRMLFATWWLFILVLTAYYTANLTAFLTLSKFTLPITGPKDIPRRYKWFAEQGRILENAILNETYLPELLPPRFEPLPYLNETREQRVLQLVNDEHLVFLEEKRKVEYLIFRQYVKLTAANEKESHRCKLAMTPQSFMSHTLAFFYPFNSSLVKLFDKTLISLLEAGIIKYQQRRALPLNQICPLDLNNKERQLRNEDLMTTYKVIGSGFVAAIVAFVAEFVMQGWHRQRAKKRAASAQRKVRKGAAMCRPVVG</sequence>
<gene>
    <name evidence="15" type="primary">LOC117654475</name>
</gene>
<feature type="signal peptide" evidence="12">
    <location>
        <begin position="1"/>
        <end position="16"/>
    </location>
</feature>
<dbReference type="PRINTS" id="PR00177">
    <property type="entry name" value="NMDARECEPTOR"/>
</dbReference>
<evidence type="ECO:0000256" key="1">
    <source>
        <dbReference type="ARBA" id="ARBA00004651"/>
    </source>
</evidence>
<organism evidence="15">
    <name type="scientific">Thrips palmi</name>
    <name type="common">Melon thrips</name>
    <dbReference type="NCBI Taxonomy" id="161013"/>
    <lineage>
        <taxon>Eukaryota</taxon>
        <taxon>Metazoa</taxon>
        <taxon>Ecdysozoa</taxon>
        <taxon>Arthropoda</taxon>
        <taxon>Hexapoda</taxon>
        <taxon>Insecta</taxon>
        <taxon>Pterygota</taxon>
        <taxon>Neoptera</taxon>
        <taxon>Paraneoptera</taxon>
        <taxon>Thysanoptera</taxon>
        <taxon>Terebrantia</taxon>
        <taxon>Thripoidea</taxon>
        <taxon>Thripidae</taxon>
        <taxon>Thrips</taxon>
    </lineage>
</organism>
<keyword evidence="10" id="KW-1015">Disulfide bond</keyword>